<evidence type="ECO:0000313" key="10">
    <source>
        <dbReference type="Proteomes" id="UP000503129"/>
    </source>
</evidence>
<dbReference type="Pfam" id="PF00350">
    <property type="entry name" value="Dynamin_N"/>
    <property type="match status" value="1"/>
</dbReference>
<accession>A0A856MP48</accession>
<evidence type="ECO:0000313" key="9">
    <source>
        <dbReference type="EMBL" id="QDL11870.1"/>
    </source>
</evidence>
<dbReference type="GO" id="GO:0016020">
    <property type="term" value="C:membrane"/>
    <property type="evidence" value="ECO:0007669"/>
    <property type="project" value="UniProtKB-SubCell"/>
</dbReference>
<organism evidence="9 10">
    <name type="scientific">Brasilonema sennae CENA114</name>
    <dbReference type="NCBI Taxonomy" id="415709"/>
    <lineage>
        <taxon>Bacteria</taxon>
        <taxon>Bacillati</taxon>
        <taxon>Cyanobacteriota</taxon>
        <taxon>Cyanophyceae</taxon>
        <taxon>Nostocales</taxon>
        <taxon>Scytonemataceae</taxon>
        <taxon>Brasilonema</taxon>
        <taxon>Bromeliae group (in: Brasilonema)</taxon>
    </lineage>
</organism>
<dbReference type="InterPro" id="IPR030381">
    <property type="entry name" value="G_DYNAMIN_dom"/>
</dbReference>
<dbReference type="Gene3D" id="3.40.50.300">
    <property type="entry name" value="P-loop containing nucleotide triphosphate hydrolases"/>
    <property type="match status" value="1"/>
</dbReference>
<feature type="coiled-coil region" evidence="7">
    <location>
        <begin position="807"/>
        <end position="841"/>
    </location>
</feature>
<reference evidence="9 10" key="1">
    <citation type="submission" date="2018-06" db="EMBL/GenBank/DDBJ databases">
        <title>Comparative genomics of Brasilonema spp. strains.</title>
        <authorList>
            <person name="Alvarenga D.O."/>
            <person name="Fiore M.F."/>
            <person name="Varani A.M."/>
        </authorList>
    </citation>
    <scope>NUCLEOTIDE SEQUENCE [LARGE SCALE GENOMIC DNA]</scope>
    <source>
        <strain evidence="9 10">CENA114</strain>
    </source>
</reference>
<keyword evidence="3" id="KW-0378">Hydrolase</keyword>
<proteinExistence type="predicted"/>
<evidence type="ECO:0000256" key="6">
    <source>
        <dbReference type="ARBA" id="ARBA00023136"/>
    </source>
</evidence>
<gene>
    <name evidence="9" type="ORF">DP114_31770</name>
</gene>
<keyword evidence="6" id="KW-0472">Membrane</keyword>
<evidence type="ECO:0000256" key="5">
    <source>
        <dbReference type="ARBA" id="ARBA00023134"/>
    </source>
</evidence>
<dbReference type="PANTHER" id="PTHR10465:SF0">
    <property type="entry name" value="SARCALUMENIN"/>
    <property type="match status" value="1"/>
</dbReference>
<dbReference type="InterPro" id="IPR027417">
    <property type="entry name" value="P-loop_NTPase"/>
</dbReference>
<dbReference type="EMBL" id="CP030118">
    <property type="protein sequence ID" value="QDL11870.1"/>
    <property type="molecule type" value="Genomic_DNA"/>
</dbReference>
<keyword evidence="10" id="KW-1185">Reference proteome</keyword>
<feature type="domain" description="Dynamin-type G" evidence="8">
    <location>
        <begin position="75"/>
        <end position="424"/>
    </location>
</feature>
<dbReference type="GO" id="GO:0005525">
    <property type="term" value="F:GTP binding"/>
    <property type="evidence" value="ECO:0007669"/>
    <property type="project" value="UniProtKB-KW"/>
</dbReference>
<dbReference type="SUPFAM" id="SSF52540">
    <property type="entry name" value="P-loop containing nucleoside triphosphate hydrolases"/>
    <property type="match status" value="1"/>
</dbReference>
<dbReference type="AlphaFoldDB" id="A0A856MP48"/>
<evidence type="ECO:0000256" key="2">
    <source>
        <dbReference type="ARBA" id="ARBA00022741"/>
    </source>
</evidence>
<name>A0A856MP48_9CYAN</name>
<keyword evidence="4 7" id="KW-0175">Coiled coil</keyword>
<dbReference type="InterPro" id="IPR027094">
    <property type="entry name" value="Mitofusin_fam"/>
</dbReference>
<dbReference type="InterPro" id="IPR045063">
    <property type="entry name" value="Dynamin_N"/>
</dbReference>
<comment type="subcellular location">
    <subcellularLocation>
        <location evidence="1">Membrane</location>
    </subcellularLocation>
</comment>
<dbReference type="PANTHER" id="PTHR10465">
    <property type="entry name" value="TRANSMEMBRANE GTPASE FZO1"/>
    <property type="match status" value="1"/>
</dbReference>
<dbReference type="RefSeq" id="WP_169267894.1">
    <property type="nucleotide sequence ID" value="NZ_CAWOXK010000001.1"/>
</dbReference>
<evidence type="ECO:0000256" key="3">
    <source>
        <dbReference type="ARBA" id="ARBA00022801"/>
    </source>
</evidence>
<sequence length="843" mass="98179">MQLGKQGEKMMHTDLIDATCKEILRLISNQNDLLDELLEMPDLLKENSEDGQQRTDSHTVKEWKKIINDEAQKVNEQEMVLAVIGTMKAGKSTTINAIVGSEILPNRNHPMTSLPTLIRHKIGQKEPVLYFPKYQPIEKMVHDIKEKLSYLKKSNQLDSVELYKDKYGKELIQSILEEKFYHFQDRYKGQENIFNLLKFFNDLIRLAIDSKISVNIPIEDYENIYDLPIIEVEFFHLADVKPLTTGKFAVLDTPGPNELMLGEKLRKVLRTQIARASAVLAVVDYAQLRSEAEGQIREELVSQIEQTGDRLFVLVNQFDRKDRNGMTFEEVKRYAAENFLQGRIREDRVYPVSALNAYLSNRALNETEGNKDLPDYRNKENFWVEDFALRAFGVSWEDDIRDVQEVRNNAKTLLTRSNFNQLLNEVILKAASTAALISMQSASAKLLVHGKELENFLELRRGALTKSVEEIEQLIDGLAQDIEEIENAEAKADQELKQLINKFLEAAQQEYETMKQELKSALEGYFNEGKKQEKQELEQKEQERLKQETEIERIQKRLNEFWITPFFGKKLRLIEHLNKIQSDNVQQKYYTFNPENPKIRFDYKNEANEFLAQLNQTISYIIDDYLKQLESALNYLSNSFEQTVTQTMTYRVGKILDNAKDRLKDQGFLVDFNVPNLDFESNDIDVAELLLSSIENSSQKISETRSRKVKGFWRGRVSRFFGSFFSKPDWGYESYEHSQDINYYVVDVADIGKKVLTSLDSSIQELSTNNQALLNQKIKPLLDDYFNDLRYYLERFRGDLKDSIDNHQLSVEEKNKLKQRISELKDRAELHKQDVESIKQNLE</sequence>
<keyword evidence="5" id="KW-0342">GTP-binding</keyword>
<dbReference type="Proteomes" id="UP000503129">
    <property type="component" value="Chromosome"/>
</dbReference>
<dbReference type="GO" id="GO:0008053">
    <property type="term" value="P:mitochondrial fusion"/>
    <property type="evidence" value="ECO:0007669"/>
    <property type="project" value="TreeGrafter"/>
</dbReference>
<evidence type="ECO:0000259" key="8">
    <source>
        <dbReference type="PROSITE" id="PS51718"/>
    </source>
</evidence>
<evidence type="ECO:0000256" key="4">
    <source>
        <dbReference type="ARBA" id="ARBA00023054"/>
    </source>
</evidence>
<feature type="coiled-coil region" evidence="7">
    <location>
        <begin position="468"/>
        <end position="557"/>
    </location>
</feature>
<protein>
    <recommendedName>
        <fullName evidence="8">Dynamin-type G domain-containing protein</fullName>
    </recommendedName>
</protein>
<evidence type="ECO:0000256" key="7">
    <source>
        <dbReference type="SAM" id="Coils"/>
    </source>
</evidence>
<evidence type="ECO:0000256" key="1">
    <source>
        <dbReference type="ARBA" id="ARBA00004370"/>
    </source>
</evidence>
<dbReference type="KEGG" id="bsen:DP114_31770"/>
<dbReference type="PROSITE" id="PS51718">
    <property type="entry name" value="G_DYNAMIN_2"/>
    <property type="match status" value="1"/>
</dbReference>
<dbReference type="GO" id="GO:0003924">
    <property type="term" value="F:GTPase activity"/>
    <property type="evidence" value="ECO:0007669"/>
    <property type="project" value="InterPro"/>
</dbReference>
<keyword evidence="2" id="KW-0547">Nucleotide-binding</keyword>